<dbReference type="OrthoDB" id="5077950at2"/>
<dbReference type="RefSeq" id="WP_150450472.1">
    <property type="nucleotide sequence ID" value="NZ_VYSA01000006.1"/>
</dbReference>
<protein>
    <recommendedName>
        <fullName evidence="3">Terminase</fullName>
    </recommendedName>
</protein>
<dbReference type="AlphaFoldDB" id="A0A5J5IWF4"/>
<evidence type="ECO:0000313" key="2">
    <source>
        <dbReference type="Proteomes" id="UP000325827"/>
    </source>
</evidence>
<name>A0A5J5IWF4_9MICO</name>
<keyword evidence="2" id="KW-1185">Reference proteome</keyword>
<evidence type="ECO:0000313" key="1">
    <source>
        <dbReference type="EMBL" id="KAA9105013.1"/>
    </source>
</evidence>
<organism evidence="1 2">
    <name type="scientific">Microbacterium rhizomatis</name>
    <dbReference type="NCBI Taxonomy" id="1631477"/>
    <lineage>
        <taxon>Bacteria</taxon>
        <taxon>Bacillati</taxon>
        <taxon>Actinomycetota</taxon>
        <taxon>Actinomycetes</taxon>
        <taxon>Micrococcales</taxon>
        <taxon>Microbacteriaceae</taxon>
        <taxon>Microbacterium</taxon>
    </lineage>
</organism>
<sequence>MFTTERTRAEFLIGAWLIDLIVPPDLGGSLLGNLQPQMLREADVLNAGRRRNAILEPRRSAKTTGLWCVLLGRCYMRPVYMAGYSMMTTAKKTTERFRLDLVGPIERAWPNPKTRPVKLINSNGFERIEFHNGSVLAILSPEGDAIRSGAYDLLVLDEGGEPEPEKWAIVVSAVVPAFDTRGPNAQLVIAGTGGRYRTGSYFWRVLHMESAGVLRYGVPDDVDPDSLETWEGGVRDITDAIHPGLDGLTNLAIIGENFPDLGAALFAREYLGHFGDEHGTTTLFSASGWQKGMQPGEPPEGITDAALALAIHPHGLWVSIAVAWHVTGPTDLATAAWELDGATVTEPHIGFKLVHHQRDMEGIEEILLSFARRLNAPIVYDHGASQTRAAIERLSARAYPRPEFTPYQFSDAKVAAAQLVAAIEAGTVWHWAQAPIEKAAAIAVRRSVGQGFLIGLPKGDDGADVTPLEAVALALDALPDRPIQSLTPADAIQWND</sequence>
<evidence type="ECO:0008006" key="3">
    <source>
        <dbReference type="Google" id="ProtNLM"/>
    </source>
</evidence>
<dbReference type="InterPro" id="IPR027417">
    <property type="entry name" value="P-loop_NTPase"/>
</dbReference>
<accession>A0A5J5IWF4</accession>
<gene>
    <name evidence="1" type="ORF">F6B43_18365</name>
</gene>
<dbReference type="EMBL" id="VYSA01000006">
    <property type="protein sequence ID" value="KAA9105013.1"/>
    <property type="molecule type" value="Genomic_DNA"/>
</dbReference>
<reference evidence="2" key="1">
    <citation type="submission" date="2019-09" db="EMBL/GenBank/DDBJ databases">
        <title>Mumia zhuanghuii sp. nov. isolated from the intestinal contents of plateau pika (Ochotona curzoniae) in the Qinghai-Tibet plateau of China.</title>
        <authorList>
            <person name="Tian Z."/>
        </authorList>
    </citation>
    <scope>NUCLEOTIDE SEQUENCE [LARGE SCALE GENOMIC DNA]</scope>
    <source>
        <strain evidence="2">JCM 30598</strain>
    </source>
</reference>
<dbReference type="Proteomes" id="UP000325827">
    <property type="component" value="Unassembled WGS sequence"/>
</dbReference>
<dbReference type="Gene3D" id="3.40.50.300">
    <property type="entry name" value="P-loop containing nucleotide triphosphate hydrolases"/>
    <property type="match status" value="1"/>
</dbReference>
<comment type="caution">
    <text evidence="1">The sequence shown here is derived from an EMBL/GenBank/DDBJ whole genome shotgun (WGS) entry which is preliminary data.</text>
</comment>
<proteinExistence type="predicted"/>